<dbReference type="EMBL" id="AP019868">
    <property type="protein sequence ID" value="BBN05613.1"/>
    <property type="molecule type" value="Genomic_DNA"/>
</dbReference>
<evidence type="ECO:0000256" key="4">
    <source>
        <dbReference type="ARBA" id="ARBA00023136"/>
    </source>
</evidence>
<evidence type="ECO:0000259" key="7">
    <source>
        <dbReference type="Pfam" id="PF04547"/>
    </source>
</evidence>
<feature type="transmembrane region" description="Helical" evidence="6">
    <location>
        <begin position="387"/>
        <end position="411"/>
    </location>
</feature>
<dbReference type="GO" id="GO:0005254">
    <property type="term" value="F:chloride channel activity"/>
    <property type="evidence" value="ECO:0007669"/>
    <property type="project" value="TreeGrafter"/>
</dbReference>
<dbReference type="Proteomes" id="UP001162541">
    <property type="component" value="Chromosome 3"/>
</dbReference>
<feature type="transmembrane region" description="Helical" evidence="6">
    <location>
        <begin position="587"/>
        <end position="617"/>
    </location>
</feature>
<evidence type="ECO:0000256" key="5">
    <source>
        <dbReference type="SAM" id="MobiDB-lite"/>
    </source>
</evidence>
<feature type="region of interest" description="Disordered" evidence="5">
    <location>
        <begin position="1"/>
        <end position="27"/>
    </location>
</feature>
<comment type="subcellular location">
    <subcellularLocation>
        <location evidence="1">Membrane</location>
        <topology evidence="1">Multi-pass membrane protein</topology>
    </subcellularLocation>
</comment>
<dbReference type="EMBL" id="AP019868">
    <property type="protein sequence ID" value="BBN05612.1"/>
    <property type="molecule type" value="Genomic_DNA"/>
</dbReference>
<reference evidence="9 10" key="1">
    <citation type="submission" date="2016-03" db="EMBL/GenBank/DDBJ databases">
        <title>Mechanisms controlling the formation of the plant cell surface in tip-growing cells are functionally conserved among land plants.</title>
        <authorList>
            <person name="Honkanen S."/>
            <person name="Jones V.A."/>
            <person name="Morieri G."/>
            <person name="Champion C."/>
            <person name="Hetherington A.J."/>
            <person name="Kelly S."/>
            <person name="Saint-Marcoux D."/>
            <person name="Proust H."/>
            <person name="Prescott H."/>
            <person name="Dolan L."/>
        </authorList>
    </citation>
    <scope>NUCLEOTIDE SEQUENCE [LARGE SCALE GENOMIC DNA]</scope>
    <source>
        <strain evidence="10">cv. Tak-1 and cv. Tak-2</strain>
        <tissue evidence="9">Whole gametophyte</tissue>
    </source>
</reference>
<feature type="transmembrane region" description="Helical" evidence="6">
    <location>
        <begin position="431"/>
        <end position="448"/>
    </location>
</feature>
<dbReference type="EMBL" id="AP019868">
    <property type="protein sequence ID" value="BBN05614.1"/>
    <property type="molecule type" value="Genomic_DNA"/>
</dbReference>
<evidence type="ECO:0000313" key="11">
    <source>
        <dbReference type="Proteomes" id="UP001162541"/>
    </source>
</evidence>
<feature type="transmembrane region" description="Helical" evidence="6">
    <location>
        <begin position="629"/>
        <end position="650"/>
    </location>
</feature>
<evidence type="ECO:0000256" key="1">
    <source>
        <dbReference type="ARBA" id="ARBA00004141"/>
    </source>
</evidence>
<evidence type="ECO:0000313" key="8">
    <source>
        <dbReference type="EMBL" id="BBN05612.1"/>
    </source>
</evidence>
<keyword evidence="2 6" id="KW-0812">Transmembrane</keyword>
<accession>A0A176VM73</accession>
<dbReference type="InterPro" id="IPR007632">
    <property type="entry name" value="Anoctamin"/>
</dbReference>
<dbReference type="InterPro" id="IPR049452">
    <property type="entry name" value="Anoctamin_TM"/>
</dbReference>
<dbReference type="EMBL" id="AP019868">
    <property type="protein sequence ID" value="BBN05615.1"/>
    <property type="molecule type" value="Genomic_DNA"/>
</dbReference>
<protein>
    <recommendedName>
        <fullName evidence="7">Anoctamin transmembrane domain-containing protein</fullName>
    </recommendedName>
</protein>
<dbReference type="EMBL" id="LVLJ01003300">
    <property type="protein sequence ID" value="OAE21970.1"/>
    <property type="molecule type" value="Genomic_DNA"/>
</dbReference>
<sequence>MDKIAQQLMMSRPRTKQTKAFTEDEMEEEIPSPEIAIACILPKPLDLKSTEYDPQQSNAIEYLKKELLAQGLIVQLSDGVLTEVFLTVAAPLEVVGRAAERLQIRKPTEIGLEVVFDWERRHSFLRQPVDNSLFSWTERYHCMNLIISGLTCSADKPLTFHRPDQSGEFQVLPGELILPKLKMAGVVKEMFPLHVENKRKELMKKWPYRWLSLWSQPIDEVYAYFGAKVAIYFAFLGMYTKWLMFPASLGALLWFRRLGTFASAVPIIFSMVVIIWAVLFLQFWKRENAGLLSRWGMIVEDSDVRAMRATSASEEQPKFSGLNDKTDDVFTSEAEADRLEKEEWMGRLRSVRNNGLVFLAVVCVQLPFELTYAHLNKIAPYDIFRYILTGMYLFIMQYATKFGGTIALHLVKTQKYRSKEAEADGLIYKVFGIYFMQSYIGLFYHALFHRDFFVLRQLLIQRLIVSQLMNNFTENLLPYLNYRYAKFKSVKEDNEIKKAAGEKYVKHHASRIEKQKLKPTYVSSIPSDLEDGLFDDYLELALQFGMVTMFACALPLVATFAFINNLMEIRSDSFKLLALMRRPVPRAASSVGAWLMIFQHMGVAAIVTNCALLVCLYDEVGDWSVEPGLAAILILEHVLLLIKVGFSWFVPEEPAWVKAKRMKRIHVQSLVSRQLLSLLEKTRSD</sequence>
<dbReference type="Proteomes" id="UP000077202">
    <property type="component" value="Unassembled WGS sequence"/>
</dbReference>
<dbReference type="AlphaFoldDB" id="A0A176VM73"/>
<name>A0A176VM73_MARPO</name>
<feature type="transmembrane region" description="Helical" evidence="6">
    <location>
        <begin position="221"/>
        <end position="240"/>
    </location>
</feature>
<keyword evidence="3 6" id="KW-1133">Transmembrane helix</keyword>
<dbReference type="Pfam" id="PF04547">
    <property type="entry name" value="Anoctamin"/>
    <property type="match status" value="1"/>
</dbReference>
<reference evidence="11" key="3">
    <citation type="journal article" date="2020" name="Curr. Biol.">
        <title>Chromatin organization in early land plants reveals an ancestral association between H3K27me3, transposons, and constitutive heterochromatin.</title>
        <authorList>
            <person name="Montgomery S.A."/>
            <person name="Tanizawa Y."/>
            <person name="Galik B."/>
            <person name="Wang N."/>
            <person name="Ito T."/>
            <person name="Mochizuki T."/>
            <person name="Akimcheva S."/>
            <person name="Bowman J.L."/>
            <person name="Cognat V."/>
            <person name="Marechal-Drouard L."/>
            <person name="Ekker H."/>
            <person name="Hong S.F."/>
            <person name="Kohchi T."/>
            <person name="Lin S.S."/>
            <person name="Liu L.D."/>
            <person name="Nakamura Y."/>
            <person name="Valeeva L.R."/>
            <person name="Shakirov E.V."/>
            <person name="Shippen D.E."/>
            <person name="Wei W.L."/>
            <person name="Yagura M."/>
            <person name="Yamaoka S."/>
            <person name="Yamato K.T."/>
            <person name="Liu C."/>
            <person name="Berger F."/>
        </authorList>
    </citation>
    <scope>NUCLEOTIDE SEQUENCE [LARGE SCALE GENOMIC DNA]</scope>
    <source>
        <strain evidence="11">Tak-1</strain>
    </source>
</reference>
<evidence type="ECO:0000313" key="10">
    <source>
        <dbReference type="Proteomes" id="UP000077202"/>
    </source>
</evidence>
<evidence type="ECO:0000256" key="2">
    <source>
        <dbReference type="ARBA" id="ARBA00022692"/>
    </source>
</evidence>
<keyword evidence="10" id="KW-1185">Reference proteome</keyword>
<feature type="transmembrane region" description="Helical" evidence="6">
    <location>
        <begin position="260"/>
        <end position="284"/>
    </location>
</feature>
<feature type="domain" description="Anoctamin transmembrane" evidence="7">
    <location>
        <begin position="222"/>
        <end position="663"/>
    </location>
</feature>
<gene>
    <name evidence="9" type="ORF">AXG93_4382s1010</name>
    <name evidence="8" type="ORF">Mp_3g14570</name>
</gene>
<dbReference type="PANTHER" id="PTHR12308">
    <property type="entry name" value="ANOCTAMIN"/>
    <property type="match status" value="1"/>
</dbReference>
<reference evidence="8" key="2">
    <citation type="journal article" date="2019" name="Curr. Biol.">
        <title>Chromatin organization in early land plants reveals an ancestral association between H3K27me3, transposons, and constitutive heterochromatin.</title>
        <authorList>
            <person name="Montgomery S.A."/>
            <person name="Tanizawa Y."/>
            <person name="Galik B."/>
            <person name="Wang N."/>
            <person name="Ito T."/>
            <person name="Mochizuki T."/>
            <person name="Akimcheva S."/>
            <person name="Bowman J."/>
            <person name="Cognat V."/>
            <person name="Drouard L."/>
            <person name="Ekker H."/>
            <person name="Houng S."/>
            <person name="Kohchi T."/>
            <person name="Lin S."/>
            <person name="Liu L.D."/>
            <person name="Nakamura Y."/>
            <person name="Valeeva L.R."/>
            <person name="Shakirov E.V."/>
            <person name="Shippen D.E."/>
            <person name="Wei W."/>
            <person name="Yagura M."/>
            <person name="Yamaoka S."/>
            <person name="Yamato K.T."/>
            <person name="Liu C."/>
            <person name="Berger F."/>
        </authorList>
    </citation>
    <scope>NUCLEOTIDE SEQUENCE [LARGE SCALE GENOMIC DNA]</scope>
    <source>
        <strain evidence="8">Tak-1</strain>
    </source>
</reference>
<organism evidence="9 10">
    <name type="scientific">Marchantia polymorpha subsp. ruderalis</name>
    <dbReference type="NCBI Taxonomy" id="1480154"/>
    <lineage>
        <taxon>Eukaryota</taxon>
        <taxon>Viridiplantae</taxon>
        <taxon>Streptophyta</taxon>
        <taxon>Embryophyta</taxon>
        <taxon>Marchantiophyta</taxon>
        <taxon>Marchantiopsida</taxon>
        <taxon>Marchantiidae</taxon>
        <taxon>Marchantiales</taxon>
        <taxon>Marchantiaceae</taxon>
        <taxon>Marchantia</taxon>
    </lineage>
</organism>
<evidence type="ECO:0000256" key="3">
    <source>
        <dbReference type="ARBA" id="ARBA00022989"/>
    </source>
</evidence>
<proteinExistence type="predicted"/>
<dbReference type="PANTHER" id="PTHR12308:SF73">
    <property type="entry name" value="ANOCTAMIN"/>
    <property type="match status" value="1"/>
</dbReference>
<feature type="transmembrane region" description="Helical" evidence="6">
    <location>
        <begin position="355"/>
        <end position="375"/>
    </location>
</feature>
<dbReference type="GO" id="GO:0016020">
    <property type="term" value="C:membrane"/>
    <property type="evidence" value="ECO:0007669"/>
    <property type="project" value="UniProtKB-SubCell"/>
</dbReference>
<feature type="transmembrane region" description="Helical" evidence="6">
    <location>
        <begin position="540"/>
        <end position="566"/>
    </location>
</feature>
<evidence type="ECO:0000256" key="6">
    <source>
        <dbReference type="SAM" id="Phobius"/>
    </source>
</evidence>
<evidence type="ECO:0000313" key="9">
    <source>
        <dbReference type="EMBL" id="OAE21970.1"/>
    </source>
</evidence>
<keyword evidence="4 6" id="KW-0472">Membrane</keyword>